<dbReference type="PANTHER" id="PTHR31645">
    <property type="entry name" value="OLIGOPEPTIDE TRANSPORTER YGL114W-RELATED"/>
    <property type="match status" value="1"/>
</dbReference>
<feature type="transmembrane region" description="Helical" evidence="6">
    <location>
        <begin position="373"/>
        <end position="398"/>
    </location>
</feature>
<keyword evidence="5 6" id="KW-0472">Membrane</keyword>
<evidence type="ECO:0000256" key="5">
    <source>
        <dbReference type="ARBA" id="ARBA00023136"/>
    </source>
</evidence>
<feature type="transmembrane region" description="Helical" evidence="6">
    <location>
        <begin position="525"/>
        <end position="552"/>
    </location>
</feature>
<dbReference type="NCBIfam" id="TIGR00733">
    <property type="entry name" value="OPT family oligopeptide transporter"/>
    <property type="match status" value="1"/>
</dbReference>
<dbReference type="RefSeq" id="WP_227017949.1">
    <property type="nucleotide sequence ID" value="NZ_JAGSND010000004.1"/>
</dbReference>
<feature type="transmembrane region" description="Helical" evidence="6">
    <location>
        <begin position="45"/>
        <end position="63"/>
    </location>
</feature>
<proteinExistence type="predicted"/>
<evidence type="ECO:0000313" key="7">
    <source>
        <dbReference type="EMBL" id="MBR0597821.1"/>
    </source>
</evidence>
<dbReference type="InterPro" id="IPR004814">
    <property type="entry name" value="Oligopep_transpt"/>
</dbReference>
<feature type="transmembrane region" description="Helical" evidence="6">
    <location>
        <begin position="589"/>
        <end position="610"/>
    </location>
</feature>
<evidence type="ECO:0000256" key="2">
    <source>
        <dbReference type="ARBA" id="ARBA00022448"/>
    </source>
</evidence>
<dbReference type="NCBIfam" id="TIGR00728">
    <property type="entry name" value="OPT_sfam"/>
    <property type="match status" value="1"/>
</dbReference>
<feature type="transmembrane region" description="Helical" evidence="6">
    <location>
        <begin position="250"/>
        <end position="270"/>
    </location>
</feature>
<dbReference type="AlphaFoldDB" id="A0A8J8B1M4"/>
<comment type="caution">
    <text evidence="7">The sequence shown here is derived from an EMBL/GenBank/DDBJ whole genome shotgun (WGS) entry which is preliminary data.</text>
</comment>
<sequence>MENQEPMVSTTAEELKRGLAPEAYTYNPDKEYEPYIPAQANIREFTARAVIIGCVISVLFGAANAYLAMQIGMTICASIPAAVIGMAVLKGLRNGTVLENNIIQTVGSSGEALAAGVAFTLPSLLLLNLPVSAAMIFIIACTGGILGILIMIPLRKYLIKDEHGKIPYPEGTACAEVIVAGNEGGSGAAMLFKALGLGAVFKFLTDGICTFPYTIDYYFKSNLKGGGLGMDFLPSLVGAGFLVGPRICSYSLAGSIIGWCVIMPMIYYFGQYAPAAIPPGVDPIADMDMWGMWSKYIKYVGIGAVTMGGLISLVSAIPIIVRSVRGTFGAYKLEAGKVKRTDENLSGRIIVIGVILVLAVIAFLPVFPNVAAGSVGAVLVLIFGFFFVTVSAHIVGLVGSSSNPIAAMTIGGLLVTAVLFRVMGFSGTSGIVATLTVGSVLCIAIGVSGDMSQDLKTGFLIGATPKKQQTGQVIGLVAAAAVMGMVIIMLNQVYGIGSEKLPAPHANMMKAIAEGIMTGSLPWGLILMGMAVSVAVWLLGGSVLPFAVGLYLPIHLSTAMMVGGIIRGIIERKQYDTETRNKKLEKGTLYASGLIAGDALMGVIVTALLYAGIDFSGVAVGIIPRTENMLVSLFAFALLCGYFAYVVFSKKHENQLGGLDLKM</sequence>
<dbReference type="InterPro" id="IPR045035">
    <property type="entry name" value="YSL-like"/>
</dbReference>
<feature type="transmembrane region" description="Helical" evidence="6">
    <location>
        <begin position="133"/>
        <end position="154"/>
    </location>
</feature>
<keyword evidence="4 6" id="KW-1133">Transmembrane helix</keyword>
<feature type="transmembrane region" description="Helical" evidence="6">
    <location>
        <begin position="296"/>
        <end position="324"/>
    </location>
</feature>
<evidence type="ECO:0000256" key="4">
    <source>
        <dbReference type="ARBA" id="ARBA00022989"/>
    </source>
</evidence>
<dbReference type="EMBL" id="JAGSND010000004">
    <property type="protein sequence ID" value="MBR0597821.1"/>
    <property type="molecule type" value="Genomic_DNA"/>
</dbReference>
<keyword evidence="8" id="KW-1185">Reference proteome</keyword>
<reference evidence="7" key="2">
    <citation type="submission" date="2021-04" db="EMBL/GenBank/DDBJ databases">
        <authorList>
            <person name="Liu J."/>
        </authorList>
    </citation>
    <scope>NUCLEOTIDE SEQUENCE</scope>
    <source>
        <strain evidence="7">BAD-6</strain>
    </source>
</reference>
<feature type="transmembrane region" description="Helical" evidence="6">
    <location>
        <begin position="345"/>
        <end position="367"/>
    </location>
</feature>
<dbReference type="PANTHER" id="PTHR31645:SF0">
    <property type="entry name" value="OLIGOPEPTIDE TRANSPORTER YGL114W-RELATED"/>
    <property type="match status" value="1"/>
</dbReference>
<dbReference type="GO" id="GO:0035673">
    <property type="term" value="F:oligopeptide transmembrane transporter activity"/>
    <property type="evidence" value="ECO:0007669"/>
    <property type="project" value="InterPro"/>
</dbReference>
<comment type="subcellular location">
    <subcellularLocation>
        <location evidence="1">Membrane</location>
        <topology evidence="1">Multi-pass membrane protein</topology>
    </subcellularLocation>
</comment>
<evidence type="ECO:0000256" key="1">
    <source>
        <dbReference type="ARBA" id="ARBA00004141"/>
    </source>
</evidence>
<reference evidence="7" key="1">
    <citation type="submission" date="2021-04" db="EMBL/GenBank/DDBJ databases">
        <title>Sinoanaerobacter chloroacetimidivorans sp. nov., an obligate anaerobic bacterium isolated from anaerobic sludge.</title>
        <authorList>
            <person name="Bao Y."/>
        </authorList>
    </citation>
    <scope>NUCLEOTIDE SEQUENCE</scope>
    <source>
        <strain evidence="7">BAD-6</strain>
    </source>
</reference>
<evidence type="ECO:0000256" key="6">
    <source>
        <dbReference type="SAM" id="Phobius"/>
    </source>
</evidence>
<protein>
    <submittedName>
        <fullName evidence="7">Oligopeptide transporter, OPT family</fullName>
    </submittedName>
</protein>
<dbReference type="GO" id="GO:0016020">
    <property type="term" value="C:membrane"/>
    <property type="evidence" value="ECO:0007669"/>
    <property type="project" value="UniProtKB-SubCell"/>
</dbReference>
<feature type="transmembrane region" description="Helical" evidence="6">
    <location>
        <begin position="69"/>
        <end position="89"/>
    </location>
</feature>
<feature type="transmembrane region" description="Helical" evidence="6">
    <location>
        <begin position="630"/>
        <end position="648"/>
    </location>
</feature>
<dbReference type="Proteomes" id="UP000675664">
    <property type="component" value="Unassembled WGS sequence"/>
</dbReference>
<organism evidence="7 8">
    <name type="scientific">Sinanaerobacter chloroacetimidivorans</name>
    <dbReference type="NCBI Taxonomy" id="2818044"/>
    <lineage>
        <taxon>Bacteria</taxon>
        <taxon>Bacillati</taxon>
        <taxon>Bacillota</taxon>
        <taxon>Clostridia</taxon>
        <taxon>Peptostreptococcales</taxon>
        <taxon>Anaerovoracaceae</taxon>
        <taxon>Sinanaerobacter</taxon>
    </lineage>
</organism>
<accession>A0A8J8B1M4</accession>
<gene>
    <name evidence="7" type="ORF">KCX82_08055</name>
</gene>
<evidence type="ECO:0000256" key="3">
    <source>
        <dbReference type="ARBA" id="ARBA00022692"/>
    </source>
</evidence>
<feature type="transmembrane region" description="Helical" evidence="6">
    <location>
        <begin position="430"/>
        <end position="452"/>
    </location>
</feature>
<keyword evidence="3 6" id="KW-0812">Transmembrane</keyword>
<feature type="transmembrane region" description="Helical" evidence="6">
    <location>
        <begin position="110"/>
        <end position="127"/>
    </location>
</feature>
<dbReference type="Pfam" id="PF03169">
    <property type="entry name" value="OPT"/>
    <property type="match status" value="1"/>
</dbReference>
<name>A0A8J8B1M4_9FIRM</name>
<dbReference type="InterPro" id="IPR004813">
    <property type="entry name" value="OPT"/>
</dbReference>
<feature type="transmembrane region" description="Helical" evidence="6">
    <location>
        <begin position="473"/>
        <end position="494"/>
    </location>
</feature>
<evidence type="ECO:0000313" key="8">
    <source>
        <dbReference type="Proteomes" id="UP000675664"/>
    </source>
</evidence>
<keyword evidence="2" id="KW-0813">Transport</keyword>